<feature type="compositionally biased region" description="Polar residues" evidence="1">
    <location>
        <begin position="82"/>
        <end position="101"/>
    </location>
</feature>
<protein>
    <recommendedName>
        <fullName evidence="4">AGC-kinase C-terminal domain-containing protein</fullName>
    </recommendedName>
</protein>
<feature type="compositionally biased region" description="Basic residues" evidence="1">
    <location>
        <begin position="1"/>
        <end position="11"/>
    </location>
</feature>
<feature type="compositionally biased region" description="Low complexity" evidence="1">
    <location>
        <begin position="394"/>
        <end position="408"/>
    </location>
</feature>
<accession>A0AAD5RHT6</accession>
<evidence type="ECO:0000313" key="2">
    <source>
        <dbReference type="EMBL" id="KAJ2893828.1"/>
    </source>
</evidence>
<feature type="region of interest" description="Disordered" evidence="1">
    <location>
        <begin position="137"/>
        <end position="236"/>
    </location>
</feature>
<feature type="compositionally biased region" description="Low complexity" evidence="1">
    <location>
        <begin position="576"/>
        <end position="586"/>
    </location>
</feature>
<feature type="compositionally biased region" description="Polar residues" evidence="1">
    <location>
        <begin position="294"/>
        <end position="313"/>
    </location>
</feature>
<dbReference type="EMBL" id="JAKWBI020000562">
    <property type="protein sequence ID" value="KAJ2893828.1"/>
    <property type="molecule type" value="Genomic_DNA"/>
</dbReference>
<comment type="caution">
    <text evidence="2">The sequence shown here is derived from an EMBL/GenBank/DDBJ whole genome shotgun (WGS) entry which is preliminary data.</text>
</comment>
<feature type="compositionally biased region" description="Basic and acidic residues" evidence="1">
    <location>
        <begin position="792"/>
        <end position="801"/>
    </location>
</feature>
<feature type="compositionally biased region" description="Low complexity" evidence="1">
    <location>
        <begin position="43"/>
        <end position="53"/>
    </location>
</feature>
<dbReference type="AlphaFoldDB" id="A0AAD5RHT6"/>
<feature type="compositionally biased region" description="Polar residues" evidence="1">
    <location>
        <begin position="1164"/>
        <end position="1180"/>
    </location>
</feature>
<gene>
    <name evidence="2" type="ORF">MKZ38_008210</name>
</gene>
<feature type="compositionally biased region" description="Gly residues" evidence="1">
    <location>
        <begin position="1054"/>
        <end position="1065"/>
    </location>
</feature>
<evidence type="ECO:0000256" key="1">
    <source>
        <dbReference type="SAM" id="MobiDB-lite"/>
    </source>
</evidence>
<dbReference type="Proteomes" id="UP001201980">
    <property type="component" value="Unassembled WGS sequence"/>
</dbReference>
<feature type="compositionally biased region" description="Polar residues" evidence="1">
    <location>
        <begin position="1027"/>
        <end position="1036"/>
    </location>
</feature>
<sequence length="1266" mass="134683">MLSHLRLHRRAPSNPTSPLPDQPSPGFLEQNDASTSSLQDPRPTSSSASSALPPTLPPIARVTSEGNLDLDFRNVGGPEGQNHYSNAPFHQNHQRSPNNEHTGFIGGVALQKYRRYRQVGGQSGPINLGNSAFVSPVAPASEHDSRSPVHRPAPSPISANGSSKSSPAPQHQRHGKSTSSFVTPTDLQNAQTASSTTGGKATGKRPSGARLSTEPTMALSVPAPDPPKPKKGLPFLKNPMSTLLMRRKSSQPIPDILPLPLGNRKQDTPNDPSIRGTKVHDFSAPRKKRDGSSVPPSAGSSNGPHQLQHPAQQLSTDALPAYHHDTTISLGDQGLETGQPMDGHSRSKSNVSNSSQQFHQDQDANDPSGLPRPLSLERKPVPCKSPPPVPPKYKPSSVSSRPSTTSKTASVDTVSVLQKSTPSNRTAQSRNVSVSERSVRRHVSGASIPKHMKSTSSRFSFDMIGAAKQEKLLEERHRQRQQEKGTAGPSERDSRFDDFDEDEFNYDEMDFDDGLEERIPGVNADYDEDDGFYEEDIPGINAELIEEEEEEDLDVADDPDNDQENFAGFVFQRSNPASSLASPLSPDMVTTPRDPDGKVIGFAMTKDTTLNTNLLSPSNALDTPPKSPEGVHGLGLRLQGLAASKKGIPVESKAIDDTANNVPDSTPPIDPLPRHLDPNDELYFDNGLREFEGENIDDGQEPFDESLFDLDDTDKFGRPIPGAFAKAQSMRQSHKNQRESDGTSRLSGISGTSESTTTHTSLDSIVPAPLATAESSAGGPCEEKCSNGTETGDGKSPEKTDVQPTQQNHIAAYQAALAAAVCESAASGKFRRASSPPLAEVTITSPTTTTSSQPDMEDLAVENNDNDGFGNDFDDYESDDDAMVAEANASVLANDSDGFYGQEFGFYSAPAGQTPHYVGNAPSAALSAQNLYQYANGGYFGPSGVNRTTSGRVVSREPNLTPITERSEYSNRNSVMSGMGIPPMGGTNPLSSPGLAQLAALAAEDRDDDTMSMSALLKLRSRAWGGSQASLVSSRDGSPRSETGREGAVSPWGTGSGLAGMGGGATSAPGPPARKGSSFSFMSRDSEPGSGTASPTLTMTMPLHQIPSSPPSSTSPGPNIAISPPPMFSPPPPQHHQPPPPSSPFPPVAEDDEDVPQSLEPSRPRSSVQMWSPDLSSSGEISGLASPSSKSAPPPTGNSSSSNNSGGWKRSSGMGHRKRSSADSISYTREKEEESGETRWVIERRRTAESGEVEILGREILESGRI</sequence>
<feature type="compositionally biased region" description="Low complexity" evidence="1">
    <location>
        <begin position="747"/>
        <end position="761"/>
    </location>
</feature>
<reference evidence="2" key="1">
    <citation type="submission" date="2022-07" db="EMBL/GenBank/DDBJ databases">
        <title>Draft genome sequence of Zalerion maritima ATCC 34329, a (micro)plastics degrading marine fungus.</title>
        <authorList>
            <person name="Paco A."/>
            <person name="Goncalves M.F.M."/>
            <person name="Rocha-Santos T.A.P."/>
            <person name="Alves A."/>
        </authorList>
    </citation>
    <scope>NUCLEOTIDE SEQUENCE</scope>
    <source>
        <strain evidence="2">ATCC 34329</strain>
    </source>
</reference>
<feature type="compositionally biased region" description="Acidic residues" evidence="1">
    <location>
        <begin position="693"/>
        <end position="712"/>
    </location>
</feature>
<feature type="region of interest" description="Disordered" evidence="1">
    <location>
        <begin position="1026"/>
        <end position="1238"/>
    </location>
</feature>
<feature type="region of interest" description="Disordered" evidence="1">
    <location>
        <begin position="328"/>
        <end position="455"/>
    </location>
</feature>
<feature type="region of interest" description="Disordered" evidence="1">
    <location>
        <begin position="826"/>
        <end position="855"/>
    </location>
</feature>
<feature type="compositionally biased region" description="Polar residues" evidence="1">
    <location>
        <begin position="157"/>
        <end position="169"/>
    </location>
</feature>
<evidence type="ECO:0000313" key="3">
    <source>
        <dbReference type="Proteomes" id="UP001201980"/>
    </source>
</evidence>
<feature type="region of interest" description="Disordered" evidence="1">
    <location>
        <begin position="574"/>
        <end position="595"/>
    </location>
</feature>
<feature type="compositionally biased region" description="Basic and acidic residues" evidence="1">
    <location>
        <begin position="1228"/>
        <end position="1238"/>
    </location>
</feature>
<feature type="compositionally biased region" description="Polar residues" evidence="1">
    <location>
        <begin position="177"/>
        <end position="191"/>
    </location>
</feature>
<keyword evidence="3" id="KW-1185">Reference proteome</keyword>
<feature type="region of interest" description="Disordered" evidence="1">
    <location>
        <begin position="475"/>
        <end position="499"/>
    </location>
</feature>
<feature type="region of interest" description="Disordered" evidence="1">
    <location>
        <begin position="653"/>
        <end position="807"/>
    </location>
</feature>
<feature type="compositionally biased region" description="Low complexity" evidence="1">
    <location>
        <begin position="1185"/>
        <end position="1207"/>
    </location>
</feature>
<feature type="region of interest" description="Disordered" evidence="1">
    <location>
        <begin position="250"/>
        <end position="313"/>
    </location>
</feature>
<evidence type="ECO:0008006" key="4">
    <source>
        <dbReference type="Google" id="ProtNLM"/>
    </source>
</evidence>
<feature type="region of interest" description="Disordered" evidence="1">
    <location>
        <begin position="1"/>
        <end position="103"/>
    </location>
</feature>
<feature type="compositionally biased region" description="Polar residues" evidence="1">
    <location>
        <begin position="1077"/>
        <end position="1099"/>
    </location>
</feature>
<feature type="compositionally biased region" description="Pro residues" evidence="1">
    <location>
        <begin position="383"/>
        <end position="393"/>
    </location>
</feature>
<name>A0AAD5RHT6_9PEZI</name>
<organism evidence="2 3">
    <name type="scientific">Zalerion maritima</name>
    <dbReference type="NCBI Taxonomy" id="339359"/>
    <lineage>
        <taxon>Eukaryota</taxon>
        <taxon>Fungi</taxon>
        <taxon>Dikarya</taxon>
        <taxon>Ascomycota</taxon>
        <taxon>Pezizomycotina</taxon>
        <taxon>Sordariomycetes</taxon>
        <taxon>Lulworthiomycetidae</taxon>
        <taxon>Lulworthiales</taxon>
        <taxon>Lulworthiaceae</taxon>
        <taxon>Zalerion</taxon>
    </lineage>
</organism>
<feature type="compositionally biased region" description="Polar residues" evidence="1">
    <location>
        <begin position="409"/>
        <end position="428"/>
    </location>
</feature>
<proteinExistence type="predicted"/>
<feature type="compositionally biased region" description="Low complexity" evidence="1">
    <location>
        <begin position="842"/>
        <end position="852"/>
    </location>
</feature>
<feature type="compositionally biased region" description="Pro residues" evidence="1">
    <location>
        <begin position="1123"/>
        <end position="1147"/>
    </location>
</feature>